<keyword evidence="1" id="KW-0479">Metal-binding</keyword>
<dbReference type="GO" id="GO:0046872">
    <property type="term" value="F:metal ion binding"/>
    <property type="evidence" value="ECO:0007669"/>
    <property type="project" value="UniProtKB-KW"/>
</dbReference>
<evidence type="ECO:0000259" key="2">
    <source>
        <dbReference type="Pfam" id="PF07883"/>
    </source>
</evidence>
<proteinExistence type="predicted"/>
<feature type="domain" description="Cupin type-2" evidence="2">
    <location>
        <begin position="50"/>
        <end position="118"/>
    </location>
</feature>
<dbReference type="SUPFAM" id="SSF51182">
    <property type="entry name" value="RmlC-like cupins"/>
    <property type="match status" value="1"/>
</dbReference>
<dbReference type="EMBL" id="PGTK01000002">
    <property type="protein sequence ID" value="PJF31753.1"/>
    <property type="molecule type" value="Genomic_DNA"/>
</dbReference>
<reference evidence="3 4" key="1">
    <citation type="submission" date="2017-11" db="EMBL/GenBank/DDBJ databases">
        <title>Evolution of Phototrophy in the Chloroflexi Phylum Driven by Horizontal Gene Transfer.</title>
        <authorList>
            <person name="Ward L.M."/>
            <person name="Hemp J."/>
            <person name="Shih P.M."/>
            <person name="Mcglynn S.E."/>
            <person name="Fischer W."/>
        </authorList>
    </citation>
    <scope>NUCLEOTIDE SEQUENCE [LARGE SCALE GENOMIC DNA]</scope>
    <source>
        <strain evidence="3">CP2_2F</strain>
    </source>
</reference>
<evidence type="ECO:0000256" key="1">
    <source>
        <dbReference type="ARBA" id="ARBA00022723"/>
    </source>
</evidence>
<protein>
    <recommendedName>
        <fullName evidence="2">Cupin type-2 domain-containing protein</fullName>
    </recommendedName>
</protein>
<dbReference type="Gene3D" id="2.60.120.10">
    <property type="entry name" value="Jelly Rolls"/>
    <property type="match status" value="1"/>
</dbReference>
<dbReference type="InterPro" id="IPR014710">
    <property type="entry name" value="RmlC-like_jellyroll"/>
</dbReference>
<sequence>MGVVHKRKGEAPFWQWEGVSVERYGAEGASATKQVLIGEADGAPHFALRYFTIPVGQASNLDHHAHDHGVLIMHGRARVLLGERYEEVSAGDVVYVAGWERHQFENIGDEPLTFLCIVPAKTAQPDICAVPQRKSESESE</sequence>
<name>A0A2M8P2G8_9CHLR</name>
<accession>A0A2M8P2G8</accession>
<organism evidence="3 4">
    <name type="scientific">Candidatus Thermofonsia Clade 1 bacterium</name>
    <dbReference type="NCBI Taxonomy" id="2364210"/>
    <lineage>
        <taxon>Bacteria</taxon>
        <taxon>Bacillati</taxon>
        <taxon>Chloroflexota</taxon>
        <taxon>Candidatus Thermofontia</taxon>
        <taxon>Candidatus Thermofonsia Clade 1</taxon>
    </lineage>
</organism>
<gene>
    <name evidence="3" type="ORF">CUN51_02085</name>
</gene>
<dbReference type="Pfam" id="PF07883">
    <property type="entry name" value="Cupin_2"/>
    <property type="match status" value="1"/>
</dbReference>
<dbReference type="InterPro" id="IPR013096">
    <property type="entry name" value="Cupin_2"/>
</dbReference>
<evidence type="ECO:0000313" key="4">
    <source>
        <dbReference type="Proteomes" id="UP000228921"/>
    </source>
</evidence>
<comment type="caution">
    <text evidence="3">The sequence shown here is derived from an EMBL/GenBank/DDBJ whole genome shotgun (WGS) entry which is preliminary data.</text>
</comment>
<dbReference type="CDD" id="cd02222">
    <property type="entry name" value="cupin_TM1459-like"/>
    <property type="match status" value="1"/>
</dbReference>
<dbReference type="PANTHER" id="PTHR35848:SF6">
    <property type="entry name" value="CUPIN TYPE-2 DOMAIN-CONTAINING PROTEIN"/>
    <property type="match status" value="1"/>
</dbReference>
<dbReference type="AlphaFoldDB" id="A0A2M8P2G8"/>
<dbReference type="Proteomes" id="UP000228921">
    <property type="component" value="Unassembled WGS sequence"/>
</dbReference>
<evidence type="ECO:0000313" key="3">
    <source>
        <dbReference type="EMBL" id="PJF31753.1"/>
    </source>
</evidence>
<dbReference type="InterPro" id="IPR051610">
    <property type="entry name" value="GPI/OXD"/>
</dbReference>
<dbReference type="InterPro" id="IPR011051">
    <property type="entry name" value="RmlC_Cupin_sf"/>
</dbReference>
<dbReference type="PANTHER" id="PTHR35848">
    <property type="entry name" value="OXALATE-BINDING PROTEIN"/>
    <property type="match status" value="1"/>
</dbReference>